<reference evidence="2 3" key="1">
    <citation type="journal article" date="2020" name="Biotechnol. Biofuels">
        <title>New insights from the biogas microbiome by comprehensive genome-resolved metagenomics of nearly 1600 species originating from multiple anaerobic digesters.</title>
        <authorList>
            <person name="Campanaro S."/>
            <person name="Treu L."/>
            <person name="Rodriguez-R L.M."/>
            <person name="Kovalovszki A."/>
            <person name="Ziels R.M."/>
            <person name="Maus I."/>
            <person name="Zhu X."/>
            <person name="Kougias P.G."/>
            <person name="Basile A."/>
            <person name="Luo G."/>
            <person name="Schluter A."/>
            <person name="Konstantinidis K.T."/>
            <person name="Angelidaki I."/>
        </authorList>
    </citation>
    <scope>NUCLEOTIDE SEQUENCE [LARGE SCALE GENOMIC DNA]</scope>
    <source>
        <strain evidence="2">AS27yjCOA_157</strain>
    </source>
</reference>
<dbReference type="Pfam" id="PF00561">
    <property type="entry name" value="Abhydrolase_1"/>
    <property type="match status" value="1"/>
</dbReference>
<keyword evidence="2" id="KW-0378">Hydrolase</keyword>
<dbReference type="Gene3D" id="3.40.50.1820">
    <property type="entry name" value="alpha/beta hydrolase"/>
    <property type="match status" value="1"/>
</dbReference>
<comment type="caution">
    <text evidence="2">The sequence shown here is derived from an EMBL/GenBank/DDBJ whole genome shotgun (WGS) entry which is preliminary data.</text>
</comment>
<protein>
    <submittedName>
        <fullName evidence="2">Alpha/beta hydrolase</fullName>
    </submittedName>
</protein>
<dbReference type="InterPro" id="IPR050471">
    <property type="entry name" value="AB_hydrolase"/>
</dbReference>
<dbReference type="GO" id="GO:0004806">
    <property type="term" value="F:triacylglycerol lipase activity"/>
    <property type="evidence" value="ECO:0007669"/>
    <property type="project" value="TreeGrafter"/>
</dbReference>
<accession>A0A7K4AGH3</accession>
<organism evidence="2 3">
    <name type="scientific">Methanothrix soehngenii</name>
    <name type="common">Methanosaeta concilii</name>
    <dbReference type="NCBI Taxonomy" id="2223"/>
    <lineage>
        <taxon>Archaea</taxon>
        <taxon>Methanobacteriati</taxon>
        <taxon>Methanobacteriota</taxon>
        <taxon>Stenosarchaea group</taxon>
        <taxon>Methanomicrobia</taxon>
        <taxon>Methanotrichales</taxon>
        <taxon>Methanotrichaceae</taxon>
        <taxon>Methanothrix</taxon>
    </lineage>
</organism>
<sequence length="280" mass="30722">MNSVDRAMKETGEPISAGRVPVDDIEMYFEVHGQGEPLLMIMGLGGHSLDWGWIVPQRLAESYRVILFDNRGAGRSDQPPGPLTIGQMAKDAAGLLDALGIDHAHVFGGSMGGMIALQMALDYPKQVDKLVLGGTTAGGSSRTNPPPEIQKYFYPRTDLSAHDYLWWTGAVCYPPEFIEAHPDIVERKIQANLAFPGTLAAYEAQLKAFNEFDVEGRLGFIRAPTMVIIGKRDVLIPPPNSFEIARKIPGAQMREIEGAGHIFWISHPEETVLIVKEFLG</sequence>
<dbReference type="SUPFAM" id="SSF53474">
    <property type="entry name" value="alpha/beta-Hydrolases"/>
    <property type="match status" value="1"/>
</dbReference>
<dbReference type="PANTHER" id="PTHR43433">
    <property type="entry name" value="HYDROLASE, ALPHA/BETA FOLD FAMILY PROTEIN"/>
    <property type="match status" value="1"/>
</dbReference>
<dbReference type="InterPro" id="IPR029058">
    <property type="entry name" value="AB_hydrolase_fold"/>
</dbReference>
<dbReference type="PRINTS" id="PR00412">
    <property type="entry name" value="EPOXHYDRLASE"/>
</dbReference>
<gene>
    <name evidence="2" type="ORF">GX426_02855</name>
</gene>
<evidence type="ECO:0000313" key="2">
    <source>
        <dbReference type="EMBL" id="NLJ22034.1"/>
    </source>
</evidence>
<dbReference type="PANTHER" id="PTHR43433:SF5">
    <property type="entry name" value="AB HYDROLASE-1 DOMAIN-CONTAINING PROTEIN"/>
    <property type="match status" value="1"/>
</dbReference>
<evidence type="ECO:0000259" key="1">
    <source>
        <dbReference type="Pfam" id="PF00561"/>
    </source>
</evidence>
<feature type="domain" description="AB hydrolase-1" evidence="1">
    <location>
        <begin position="37"/>
        <end position="143"/>
    </location>
</feature>
<dbReference type="Proteomes" id="UP000544742">
    <property type="component" value="Unassembled WGS sequence"/>
</dbReference>
<dbReference type="InterPro" id="IPR000073">
    <property type="entry name" value="AB_hydrolase_1"/>
</dbReference>
<evidence type="ECO:0000313" key="3">
    <source>
        <dbReference type="Proteomes" id="UP000544742"/>
    </source>
</evidence>
<dbReference type="PRINTS" id="PR00111">
    <property type="entry name" value="ABHYDROLASE"/>
</dbReference>
<name>A0A7K4AGH3_METSH</name>
<dbReference type="AlphaFoldDB" id="A0A7K4AGH3"/>
<dbReference type="GO" id="GO:0046503">
    <property type="term" value="P:glycerolipid catabolic process"/>
    <property type="evidence" value="ECO:0007669"/>
    <property type="project" value="TreeGrafter"/>
</dbReference>
<dbReference type="RefSeq" id="WP_273270743.1">
    <property type="nucleotide sequence ID" value="NZ_CAJYDL010000001.1"/>
</dbReference>
<dbReference type="InterPro" id="IPR000639">
    <property type="entry name" value="Epox_hydrolase-like"/>
</dbReference>
<proteinExistence type="predicted"/>
<dbReference type="EMBL" id="JAAYUN010000052">
    <property type="protein sequence ID" value="NLJ22034.1"/>
    <property type="molecule type" value="Genomic_DNA"/>
</dbReference>